<proteinExistence type="predicted"/>
<evidence type="ECO:0000256" key="2">
    <source>
        <dbReference type="PROSITE-ProRule" id="PRU00089"/>
    </source>
</evidence>
<evidence type="ECO:0000256" key="1">
    <source>
        <dbReference type="ARBA" id="ARBA00023125"/>
    </source>
</evidence>
<dbReference type="Gene3D" id="1.10.10.10">
    <property type="entry name" value="Winged helix-like DNA-binding domain superfamily/Winged helix DNA-binding domain"/>
    <property type="match status" value="2"/>
</dbReference>
<feature type="domain" description="Fork-head" evidence="4">
    <location>
        <begin position="39"/>
        <end position="104"/>
    </location>
</feature>
<feature type="compositionally biased region" description="Polar residues" evidence="3">
    <location>
        <begin position="130"/>
        <end position="139"/>
    </location>
</feature>
<comment type="subcellular location">
    <subcellularLocation>
        <location evidence="2">Nucleus</location>
    </subcellularLocation>
</comment>
<feature type="region of interest" description="Disordered" evidence="3">
    <location>
        <begin position="1"/>
        <end position="35"/>
    </location>
</feature>
<feature type="DNA-binding region" description="Fork-head" evidence="2">
    <location>
        <begin position="227"/>
        <end position="289"/>
    </location>
</feature>
<dbReference type="EMBL" id="RBNJ01000323">
    <property type="protein sequence ID" value="RUS34816.1"/>
    <property type="molecule type" value="Genomic_DNA"/>
</dbReference>
<dbReference type="InterPro" id="IPR036388">
    <property type="entry name" value="WH-like_DNA-bd_sf"/>
</dbReference>
<reference evidence="5 6" key="1">
    <citation type="journal article" date="2018" name="New Phytol.">
        <title>Phylogenomics of Endogonaceae and evolution of mycorrhizas within Mucoromycota.</title>
        <authorList>
            <person name="Chang Y."/>
            <person name="Desiro A."/>
            <person name="Na H."/>
            <person name="Sandor L."/>
            <person name="Lipzen A."/>
            <person name="Clum A."/>
            <person name="Barry K."/>
            <person name="Grigoriev I.V."/>
            <person name="Martin F.M."/>
            <person name="Stajich J.E."/>
            <person name="Smith M.E."/>
            <person name="Bonito G."/>
            <person name="Spatafora J.W."/>
        </authorList>
    </citation>
    <scope>NUCLEOTIDE SEQUENCE [LARGE SCALE GENOMIC DNA]</scope>
    <source>
        <strain evidence="5 6">AD002</strain>
    </source>
</reference>
<dbReference type="Pfam" id="PF00250">
    <property type="entry name" value="Forkhead"/>
    <property type="match status" value="1"/>
</dbReference>
<sequence>MVTTKSKHRARSLKASYRPTKKKPPTRAPAKPMRPKPIRPIDTWLTILIKAFKHDYDRTLTYKEQELFSWILSTYPYYQSQFSTLQTHVRKTLNDYECFRNVGRGVWTYIDTRAPSHLQGMKLITTAKRVNNPSANPESNDGELEIQQDEQDDDDDADGVEIDKEDGDRDELETNEDREINIMFVRGLDAEEKKKDFVMATIAARRQPLKSPPASPPQTPIDESYRMSPEGWLNLLKQMFQNSRKQKTVREMTAWIRGNFPIYQKAPSDWENAISDALDSNSCFQRMGRGRWKLVLDDETPQVENHDISSTSSTEEEDWRRIGPTGLAFRRHSVSGAVSNYVPPRPRRQHHSFSSFQSSSTYVPSMTPVSTFRSTKPTFDEIDDDDEIEIESVRSTSCFDPRHSPLSSPPSSSQEEMKSAMDMVLETRLLPSDDRVAIEALALLCASNSPG</sequence>
<feature type="domain" description="Fork-head" evidence="4">
    <location>
        <begin position="227"/>
        <end position="289"/>
    </location>
</feature>
<dbReference type="AlphaFoldDB" id="A0A433QYF8"/>
<accession>A0A433QYF8</accession>
<feature type="DNA-binding region" description="Fork-head" evidence="2">
    <location>
        <begin position="39"/>
        <end position="104"/>
    </location>
</feature>
<evidence type="ECO:0000256" key="3">
    <source>
        <dbReference type="SAM" id="MobiDB-lite"/>
    </source>
</evidence>
<dbReference type="Proteomes" id="UP000274822">
    <property type="component" value="Unassembled WGS sequence"/>
</dbReference>
<feature type="compositionally biased region" description="Low complexity" evidence="3">
    <location>
        <begin position="404"/>
        <end position="413"/>
    </location>
</feature>
<evidence type="ECO:0000313" key="6">
    <source>
        <dbReference type="Proteomes" id="UP000274822"/>
    </source>
</evidence>
<feature type="region of interest" description="Disordered" evidence="3">
    <location>
        <begin position="130"/>
        <end position="176"/>
    </location>
</feature>
<organism evidence="5 6">
    <name type="scientific">Jimgerdemannia flammicorona</name>
    <dbReference type="NCBI Taxonomy" id="994334"/>
    <lineage>
        <taxon>Eukaryota</taxon>
        <taxon>Fungi</taxon>
        <taxon>Fungi incertae sedis</taxon>
        <taxon>Mucoromycota</taxon>
        <taxon>Mucoromycotina</taxon>
        <taxon>Endogonomycetes</taxon>
        <taxon>Endogonales</taxon>
        <taxon>Endogonaceae</taxon>
        <taxon>Jimgerdemannia</taxon>
    </lineage>
</organism>
<dbReference type="GO" id="GO:0043565">
    <property type="term" value="F:sequence-specific DNA binding"/>
    <property type="evidence" value="ECO:0007669"/>
    <property type="project" value="InterPro"/>
</dbReference>
<name>A0A433QYF8_9FUNG</name>
<feature type="region of interest" description="Disordered" evidence="3">
    <location>
        <begin position="394"/>
        <end position="419"/>
    </location>
</feature>
<dbReference type="SUPFAM" id="SSF46785">
    <property type="entry name" value="Winged helix' DNA-binding domain"/>
    <property type="match status" value="1"/>
</dbReference>
<protein>
    <recommendedName>
        <fullName evidence="4">Fork-head domain-containing protein</fullName>
    </recommendedName>
</protein>
<evidence type="ECO:0000313" key="5">
    <source>
        <dbReference type="EMBL" id="RUS34816.1"/>
    </source>
</evidence>
<dbReference type="SMART" id="SM00339">
    <property type="entry name" value="FH"/>
    <property type="match status" value="1"/>
</dbReference>
<feature type="compositionally biased region" description="Basic residues" evidence="3">
    <location>
        <begin position="1"/>
        <end position="12"/>
    </location>
</feature>
<evidence type="ECO:0000259" key="4">
    <source>
        <dbReference type="PROSITE" id="PS50039"/>
    </source>
</evidence>
<keyword evidence="2" id="KW-0539">Nucleus</keyword>
<keyword evidence="1 2" id="KW-0238">DNA-binding</keyword>
<keyword evidence="6" id="KW-1185">Reference proteome</keyword>
<dbReference type="InterPro" id="IPR036390">
    <property type="entry name" value="WH_DNA-bd_sf"/>
</dbReference>
<dbReference type="GO" id="GO:0005634">
    <property type="term" value="C:nucleus"/>
    <property type="evidence" value="ECO:0007669"/>
    <property type="project" value="UniProtKB-SubCell"/>
</dbReference>
<dbReference type="InterPro" id="IPR001766">
    <property type="entry name" value="Fork_head_dom"/>
</dbReference>
<feature type="compositionally biased region" description="Acidic residues" evidence="3">
    <location>
        <begin position="140"/>
        <end position="174"/>
    </location>
</feature>
<comment type="caution">
    <text evidence="5">The sequence shown here is derived from an EMBL/GenBank/DDBJ whole genome shotgun (WGS) entry which is preliminary data.</text>
</comment>
<dbReference type="GO" id="GO:0003700">
    <property type="term" value="F:DNA-binding transcription factor activity"/>
    <property type="evidence" value="ECO:0007669"/>
    <property type="project" value="InterPro"/>
</dbReference>
<dbReference type="PROSITE" id="PS50039">
    <property type="entry name" value="FORK_HEAD_3"/>
    <property type="match status" value="2"/>
</dbReference>
<gene>
    <name evidence="5" type="ORF">BC938DRAFT_478368</name>
</gene>